<evidence type="ECO:0000313" key="4">
    <source>
        <dbReference type="EMBL" id="TDH60994.1"/>
    </source>
</evidence>
<evidence type="ECO:0000259" key="3">
    <source>
        <dbReference type="Pfam" id="PF13579"/>
    </source>
</evidence>
<dbReference type="SUPFAM" id="SSF53756">
    <property type="entry name" value="UDP-Glycosyltransferase/glycogen phosphorylase"/>
    <property type="match status" value="1"/>
</dbReference>
<feature type="domain" description="Glycosyltransferase subfamily 4-like N-terminal" evidence="3">
    <location>
        <begin position="15"/>
        <end position="188"/>
    </location>
</feature>
<dbReference type="InterPro" id="IPR050194">
    <property type="entry name" value="Glycosyltransferase_grp1"/>
</dbReference>
<comment type="caution">
    <text evidence="4">The sequence shown here is derived from an EMBL/GenBank/DDBJ whole genome shotgun (WGS) entry which is preliminary data.</text>
</comment>
<gene>
    <name evidence="4" type="ORF">E2C06_19275</name>
</gene>
<feature type="signal peptide" evidence="1">
    <location>
        <begin position="1"/>
        <end position="21"/>
    </location>
</feature>
<protein>
    <submittedName>
        <fullName evidence="4">Glycosyltransferase family 1 protein</fullName>
    </submittedName>
</protein>
<feature type="domain" description="Glycosyl transferase family 1" evidence="2">
    <location>
        <begin position="209"/>
        <end position="361"/>
    </location>
</feature>
<dbReference type="CDD" id="cd03801">
    <property type="entry name" value="GT4_PimA-like"/>
    <property type="match status" value="1"/>
</dbReference>
<dbReference type="RefSeq" id="WP_133290241.1">
    <property type="nucleotide sequence ID" value="NZ_SMSJ01000028.1"/>
</dbReference>
<evidence type="ECO:0000256" key="1">
    <source>
        <dbReference type="SAM" id="SignalP"/>
    </source>
</evidence>
<name>A0A4R5QCX8_9PROT</name>
<dbReference type="PANTHER" id="PTHR45947">
    <property type="entry name" value="SULFOQUINOVOSYL TRANSFERASE SQD2"/>
    <property type="match status" value="1"/>
</dbReference>
<dbReference type="Pfam" id="PF13579">
    <property type="entry name" value="Glyco_trans_4_4"/>
    <property type="match status" value="1"/>
</dbReference>
<keyword evidence="5" id="KW-1185">Reference proteome</keyword>
<organism evidence="4 5">
    <name type="scientific">Dankookia rubra</name>
    <dbReference type="NCBI Taxonomy" id="1442381"/>
    <lineage>
        <taxon>Bacteria</taxon>
        <taxon>Pseudomonadati</taxon>
        <taxon>Pseudomonadota</taxon>
        <taxon>Alphaproteobacteria</taxon>
        <taxon>Acetobacterales</taxon>
        <taxon>Roseomonadaceae</taxon>
        <taxon>Dankookia</taxon>
    </lineage>
</organism>
<dbReference type="EMBL" id="SMSJ01000028">
    <property type="protein sequence ID" value="TDH60994.1"/>
    <property type="molecule type" value="Genomic_DNA"/>
</dbReference>
<keyword evidence="4" id="KW-0808">Transferase</keyword>
<evidence type="ECO:0000259" key="2">
    <source>
        <dbReference type="Pfam" id="PF00534"/>
    </source>
</evidence>
<dbReference type="InterPro" id="IPR028098">
    <property type="entry name" value="Glyco_trans_4-like_N"/>
</dbReference>
<dbReference type="Proteomes" id="UP000295096">
    <property type="component" value="Unassembled WGS sequence"/>
</dbReference>
<sequence>MRILFCSRRFFPAISGMSVYAVNLLRQLVAAGHDVTMVSQYRHDETGTKVYGGGPPPPVPGVTVIGRQSLGEEAFAEPGGADFERDVEDMVQVILAEHRKKSFDVLHAQYGYPNGWAVLLAARQIGIPTVVSIQGGDGHWVGSCCETHRLGMLNVLNNANALLIGCESFAQEVVERLQVPSSRFTIVPGAVDTARFHPAPGHVPGQAADPVRLLYHGRVDRRKGSLDMLEALALLRDQGVPYAATVSGIGPDYDSSRELAAKLGLDVEFSGYADYEAAPALYRKADVFVSPTYAEGFSNTILEAMASGLPSVACYAVGVVDCLRNEENGLLVQPGDIPALAKALRRIIEDRPLRARLATTALEECRRTYSWEAVGRQIMEIYARVHGQAPKTGFDPVLPRDADCRFRATPHLL</sequence>
<proteinExistence type="predicted"/>
<dbReference type="Gene3D" id="3.40.50.2000">
    <property type="entry name" value="Glycogen Phosphorylase B"/>
    <property type="match status" value="2"/>
</dbReference>
<reference evidence="4 5" key="1">
    <citation type="journal article" date="2016" name="J. Microbiol.">
        <title>Dankookia rubra gen. nov., sp. nov., an alphaproteobacterium isolated from sediment of a shallow stream.</title>
        <authorList>
            <person name="Kim W.H."/>
            <person name="Kim D.H."/>
            <person name="Kang K."/>
            <person name="Ahn T.Y."/>
        </authorList>
    </citation>
    <scope>NUCLEOTIDE SEQUENCE [LARGE SCALE GENOMIC DNA]</scope>
    <source>
        <strain evidence="4 5">JCM30602</strain>
    </source>
</reference>
<dbReference type="GO" id="GO:0016758">
    <property type="term" value="F:hexosyltransferase activity"/>
    <property type="evidence" value="ECO:0007669"/>
    <property type="project" value="TreeGrafter"/>
</dbReference>
<dbReference type="Pfam" id="PF00534">
    <property type="entry name" value="Glycos_transf_1"/>
    <property type="match status" value="1"/>
</dbReference>
<dbReference type="InterPro" id="IPR001296">
    <property type="entry name" value="Glyco_trans_1"/>
</dbReference>
<evidence type="ECO:0000313" key="5">
    <source>
        <dbReference type="Proteomes" id="UP000295096"/>
    </source>
</evidence>
<accession>A0A4R5QCX8</accession>
<dbReference type="PANTHER" id="PTHR45947:SF3">
    <property type="entry name" value="SULFOQUINOVOSYL TRANSFERASE SQD2"/>
    <property type="match status" value="1"/>
</dbReference>
<feature type="chain" id="PRO_5020496666" evidence="1">
    <location>
        <begin position="22"/>
        <end position="413"/>
    </location>
</feature>
<dbReference type="AlphaFoldDB" id="A0A4R5QCX8"/>
<dbReference type="OrthoDB" id="7856752at2"/>
<keyword evidence="1" id="KW-0732">Signal</keyword>